<accession>A0ABT9GXV6</accession>
<gene>
    <name evidence="1" type="ORF">Q3O60_06815</name>
</gene>
<name>A0ABT9GXV6_9GAMM</name>
<keyword evidence="2" id="KW-1185">Reference proteome</keyword>
<evidence type="ECO:0000313" key="2">
    <source>
        <dbReference type="Proteomes" id="UP001231616"/>
    </source>
</evidence>
<proteinExistence type="predicted"/>
<protein>
    <recommendedName>
        <fullName evidence="3">Flagellar protein FliT</fullName>
    </recommendedName>
</protein>
<dbReference type="EMBL" id="JAUZVZ010000007">
    <property type="protein sequence ID" value="MDP4535892.1"/>
    <property type="molecule type" value="Genomic_DNA"/>
</dbReference>
<evidence type="ECO:0000313" key="1">
    <source>
        <dbReference type="EMBL" id="MDP4535892.1"/>
    </source>
</evidence>
<sequence>MSLSDRKAKAISYQSKVKLLLSKDELAEDELQSLLKDWNDLLALPAVEPLDDFAEYLQQNLSSLQQMMLLVKQQRSDSAAEILSIQQGRKAKRMYNNT</sequence>
<dbReference type="Proteomes" id="UP001231616">
    <property type="component" value="Unassembled WGS sequence"/>
</dbReference>
<dbReference type="RefSeq" id="WP_305893154.1">
    <property type="nucleotide sequence ID" value="NZ_JAUZVZ010000007.1"/>
</dbReference>
<reference evidence="1 2" key="1">
    <citation type="submission" date="2023-08" db="EMBL/GenBank/DDBJ databases">
        <authorList>
            <person name="Joshi A."/>
            <person name="Thite S."/>
        </authorList>
    </citation>
    <scope>NUCLEOTIDE SEQUENCE [LARGE SCALE GENOMIC DNA]</scope>
    <source>
        <strain evidence="1 2">AC40</strain>
    </source>
</reference>
<organism evidence="1 2">
    <name type="scientific">Alkalimonas collagenimarina</name>
    <dbReference type="NCBI Taxonomy" id="400390"/>
    <lineage>
        <taxon>Bacteria</taxon>
        <taxon>Pseudomonadati</taxon>
        <taxon>Pseudomonadota</taxon>
        <taxon>Gammaproteobacteria</taxon>
        <taxon>Alkalimonas</taxon>
    </lineage>
</organism>
<evidence type="ECO:0008006" key="3">
    <source>
        <dbReference type="Google" id="ProtNLM"/>
    </source>
</evidence>
<comment type="caution">
    <text evidence="1">The sequence shown here is derived from an EMBL/GenBank/DDBJ whole genome shotgun (WGS) entry which is preliminary data.</text>
</comment>